<name>A0A1V6QEP7_9EURO</name>
<dbReference type="Pfam" id="PF07103">
    <property type="entry name" value="DUF1365"/>
    <property type="match status" value="1"/>
</dbReference>
<dbReference type="AlphaFoldDB" id="A0A1V6QEP7"/>
<dbReference type="PANTHER" id="PTHR33973">
    <property type="entry name" value="OS07G0153300 PROTEIN"/>
    <property type="match status" value="1"/>
</dbReference>
<dbReference type="Proteomes" id="UP000191672">
    <property type="component" value="Unassembled WGS sequence"/>
</dbReference>
<evidence type="ECO:0000313" key="2">
    <source>
        <dbReference type="EMBL" id="OQD87492.1"/>
    </source>
</evidence>
<gene>
    <name evidence="2" type="ORF">PENANT_c005G06023</name>
</gene>
<organism evidence="2 3">
    <name type="scientific">Penicillium antarcticum</name>
    <dbReference type="NCBI Taxonomy" id="416450"/>
    <lineage>
        <taxon>Eukaryota</taxon>
        <taxon>Fungi</taxon>
        <taxon>Dikarya</taxon>
        <taxon>Ascomycota</taxon>
        <taxon>Pezizomycotina</taxon>
        <taxon>Eurotiomycetes</taxon>
        <taxon>Eurotiomycetidae</taxon>
        <taxon>Eurotiales</taxon>
        <taxon>Aspergillaceae</taxon>
        <taxon>Penicillium</taxon>
    </lineage>
</organism>
<evidence type="ECO:0000256" key="1">
    <source>
        <dbReference type="SAM" id="Phobius"/>
    </source>
</evidence>
<evidence type="ECO:0000313" key="3">
    <source>
        <dbReference type="Proteomes" id="UP000191672"/>
    </source>
</evidence>
<reference evidence="3" key="1">
    <citation type="journal article" date="2017" name="Nat. Microbiol.">
        <title>Global analysis of biosynthetic gene clusters reveals vast potential of secondary metabolite production in Penicillium species.</title>
        <authorList>
            <person name="Nielsen J.C."/>
            <person name="Grijseels S."/>
            <person name="Prigent S."/>
            <person name="Ji B."/>
            <person name="Dainat J."/>
            <person name="Nielsen K.F."/>
            <person name="Frisvad J.C."/>
            <person name="Workman M."/>
            <person name="Nielsen J."/>
        </authorList>
    </citation>
    <scope>NUCLEOTIDE SEQUENCE [LARGE SCALE GENOMIC DNA]</scope>
    <source>
        <strain evidence="3">IBT 31811</strain>
    </source>
</reference>
<feature type="transmembrane region" description="Helical" evidence="1">
    <location>
        <begin position="57"/>
        <end position="80"/>
    </location>
</feature>
<accession>A0A1V6QEP7</accession>
<sequence length="589" mass="66421">MFSKSNNAATLGVGSIMGFLLLPHTLRRPWVKSFCYLLVGTLILNNSQIDWTKVSLAMFSLSMLAILGAGSAWMLMAAYFRRQLVLMGDQNGGKANDFIGRPLLFPTKLSHSHETRSDEGGVVTQSASRSCWFTIDHRYYLDHGDNPRGLEGKLHAFLQSKGENPIQWPYAYMISTPHFLWSTKNTVSWFFLYSDSRALDAMVLEINNSFGEKKLVFFRFSPFGQEIEQREEPDNVDSAIATTNEGPQSMNFLQSRSKFKTYKAKWDKDMFISPFEKVEGYLVTSCDDPCNSVSGNKGPFNTNSTLFSPDGKPKLISRVFSWGQPIDPLSDSAGKLIKFLAGWCFVGALTKFRILHQAFRVWSRGNLTYLQKPEITYKPSASPTLCPEEFYSISAKSETTEMQKLTIQVLTPGVYIAILGHTNAAQGFDAQIQPSPVPADNSSNSLWVSDRPLIEQLLACADSATSAPEISLTWGHRSRKWLITWLRKSKSTELTFVDRFVYRRLCANMQRDYQYRMIRLLLPHRFGLLASDGMLFAYNAIGRVIIACLGLRLAYRSNIVSHFAKLEDLSIALSVCMLLYGTWKLGSSY</sequence>
<dbReference type="PANTHER" id="PTHR33973:SF4">
    <property type="entry name" value="OS07G0153300 PROTEIN"/>
    <property type="match status" value="1"/>
</dbReference>
<keyword evidence="1" id="KW-1133">Transmembrane helix</keyword>
<dbReference type="EMBL" id="MDYN01000005">
    <property type="protein sequence ID" value="OQD87492.1"/>
    <property type="molecule type" value="Genomic_DNA"/>
</dbReference>
<proteinExistence type="predicted"/>
<protein>
    <submittedName>
        <fullName evidence="2">Uncharacterized protein</fullName>
    </submittedName>
</protein>
<keyword evidence="1" id="KW-0472">Membrane</keyword>
<comment type="caution">
    <text evidence="2">The sequence shown here is derived from an EMBL/GenBank/DDBJ whole genome shotgun (WGS) entry which is preliminary data.</text>
</comment>
<dbReference type="STRING" id="416450.A0A1V6QEP7"/>
<dbReference type="InterPro" id="IPR010775">
    <property type="entry name" value="DUF1365"/>
</dbReference>
<keyword evidence="1" id="KW-0812">Transmembrane</keyword>
<keyword evidence="3" id="KW-1185">Reference proteome</keyword>